<dbReference type="PANTHER" id="PTHR22950">
    <property type="entry name" value="AMINO ACID TRANSPORTER"/>
    <property type="match status" value="1"/>
</dbReference>
<feature type="transmembrane region" description="Helical" evidence="6">
    <location>
        <begin position="431"/>
        <end position="450"/>
    </location>
</feature>
<feature type="domain" description="Amino acid transporter transmembrane" evidence="7">
    <location>
        <begin position="390"/>
        <end position="603"/>
    </location>
</feature>
<feature type="domain" description="Amino acid transporter transmembrane" evidence="7">
    <location>
        <begin position="219"/>
        <end position="319"/>
    </location>
</feature>
<feature type="transmembrane region" description="Helical" evidence="6">
    <location>
        <begin position="462"/>
        <end position="483"/>
    </location>
</feature>
<feature type="compositionally biased region" description="Basic residues" evidence="5">
    <location>
        <begin position="1"/>
        <end position="11"/>
    </location>
</feature>
<feature type="transmembrane region" description="Helical" evidence="6">
    <location>
        <begin position="277"/>
        <end position="292"/>
    </location>
</feature>
<comment type="caution">
    <text evidence="8">The sequence shown here is derived from an EMBL/GenBank/DDBJ whole genome shotgun (WGS) entry which is preliminary data.</text>
</comment>
<protein>
    <recommendedName>
        <fullName evidence="7">Amino acid transporter transmembrane domain-containing protein</fullName>
    </recommendedName>
</protein>
<evidence type="ECO:0000256" key="2">
    <source>
        <dbReference type="ARBA" id="ARBA00022692"/>
    </source>
</evidence>
<proteinExistence type="predicted"/>
<evidence type="ECO:0000256" key="5">
    <source>
        <dbReference type="SAM" id="MobiDB-lite"/>
    </source>
</evidence>
<gene>
    <name evidence="8" type="ORF">SEMRO_175_G077140.2</name>
</gene>
<name>A0A9N8DN50_9STRA</name>
<keyword evidence="9" id="KW-1185">Reference proteome</keyword>
<dbReference type="GO" id="GO:0015179">
    <property type="term" value="F:L-amino acid transmembrane transporter activity"/>
    <property type="evidence" value="ECO:0007669"/>
    <property type="project" value="TreeGrafter"/>
</dbReference>
<dbReference type="Proteomes" id="UP001153069">
    <property type="component" value="Unassembled WGS sequence"/>
</dbReference>
<dbReference type="InterPro" id="IPR013057">
    <property type="entry name" value="AA_transpt_TM"/>
</dbReference>
<dbReference type="PANTHER" id="PTHR22950:SF666">
    <property type="entry name" value="VACUOLAR AMINO ACID TRANSPORTER 4"/>
    <property type="match status" value="1"/>
</dbReference>
<feature type="transmembrane region" description="Helical" evidence="6">
    <location>
        <begin position="391"/>
        <end position="410"/>
    </location>
</feature>
<evidence type="ECO:0000313" key="9">
    <source>
        <dbReference type="Proteomes" id="UP001153069"/>
    </source>
</evidence>
<comment type="subcellular location">
    <subcellularLocation>
        <location evidence="1">Membrane</location>
        <topology evidence="1">Multi-pass membrane protein</topology>
    </subcellularLocation>
</comment>
<keyword evidence="2 6" id="KW-0812">Transmembrane</keyword>
<evidence type="ECO:0000256" key="6">
    <source>
        <dbReference type="SAM" id="Phobius"/>
    </source>
</evidence>
<feature type="transmembrane region" description="Helical" evidence="6">
    <location>
        <begin position="524"/>
        <end position="541"/>
    </location>
</feature>
<dbReference type="AlphaFoldDB" id="A0A9N8DN50"/>
<feature type="region of interest" description="Disordered" evidence="5">
    <location>
        <begin position="180"/>
        <end position="200"/>
    </location>
</feature>
<evidence type="ECO:0000313" key="8">
    <source>
        <dbReference type="EMBL" id="CAB9503759.1"/>
    </source>
</evidence>
<evidence type="ECO:0000259" key="7">
    <source>
        <dbReference type="Pfam" id="PF01490"/>
    </source>
</evidence>
<keyword evidence="4 6" id="KW-0472">Membrane</keyword>
<evidence type="ECO:0000256" key="1">
    <source>
        <dbReference type="ARBA" id="ARBA00004141"/>
    </source>
</evidence>
<feature type="transmembrane region" description="Helical" evidence="6">
    <location>
        <begin position="585"/>
        <end position="606"/>
    </location>
</feature>
<organism evidence="8 9">
    <name type="scientific">Seminavis robusta</name>
    <dbReference type="NCBI Taxonomy" id="568900"/>
    <lineage>
        <taxon>Eukaryota</taxon>
        <taxon>Sar</taxon>
        <taxon>Stramenopiles</taxon>
        <taxon>Ochrophyta</taxon>
        <taxon>Bacillariophyta</taxon>
        <taxon>Bacillariophyceae</taxon>
        <taxon>Bacillariophycidae</taxon>
        <taxon>Naviculales</taxon>
        <taxon>Naviculaceae</taxon>
        <taxon>Seminavis</taxon>
    </lineage>
</organism>
<evidence type="ECO:0000256" key="3">
    <source>
        <dbReference type="ARBA" id="ARBA00022989"/>
    </source>
</evidence>
<dbReference type="EMBL" id="CAICTM010000174">
    <property type="protein sequence ID" value="CAB9503759.1"/>
    <property type="molecule type" value="Genomic_DNA"/>
</dbReference>
<feature type="transmembrane region" description="Helical" evidence="6">
    <location>
        <begin position="547"/>
        <end position="564"/>
    </location>
</feature>
<sequence length="608" mass="65843">MSKPPSRRNPRIRAFEIETDGVDTSRDYRAPSLSATGVDDSTISTGATVLTSSTSLSTDPLQLTNKSDSPLPLSFSAPESFSASASALGYARDHEFPSDHQDPHAADLGGDLTSAVLGIVKAMVGPAILYLPHGFVAAGYLVALPIMAISTAMYLHSSRCLLEAFKFESQKELVPQQDLANDNDMEHNPHSNPHSATASGARNTAPEAALAASSIPTATNLSYPDLAYRAFGTKGETLVKVGIALMQSGVCLTYAIFVPHNLHSSLLTMFNLDLPPNFYLFLMVCLQIRLSFIQDIRKFTTTNAIANACILYGLIICLYFAFGQATAPYEPDESNNDNEHNNNNNNNNRFSSGYGSINSAILPVLTDAPIAGPLTNLWEHFIHLSPLGDHWILFIGTSVLLFEGSITLLLPLQQAVDDTHKEEFPTVYRRVILSIQVFYVIFAVSCWMSFGDSVNTVLTTSLPPGFLATTVQLAYSVAVLFTFPLQNYPALEIASKSMQQYLQPHNSAPCLSPPTKEVLRQRHIIAAILVCILAIVAVTTMDSLDKVVSLTGALIGIPIAFMIPPMIHSQLMATQVSPQRLQINLAVTLLGSVAMVVASVTTILQWND</sequence>
<feature type="transmembrane region" description="Helical" evidence="6">
    <location>
        <begin position="137"/>
        <end position="156"/>
    </location>
</feature>
<reference evidence="8" key="1">
    <citation type="submission" date="2020-06" db="EMBL/GenBank/DDBJ databases">
        <authorList>
            <consortium name="Plant Systems Biology data submission"/>
        </authorList>
    </citation>
    <scope>NUCLEOTIDE SEQUENCE</scope>
    <source>
        <strain evidence="8">D6</strain>
    </source>
</reference>
<feature type="region of interest" description="Disordered" evidence="5">
    <location>
        <begin position="1"/>
        <end position="41"/>
    </location>
</feature>
<feature type="transmembrane region" description="Helical" evidence="6">
    <location>
        <begin position="304"/>
        <end position="322"/>
    </location>
</feature>
<evidence type="ECO:0000256" key="4">
    <source>
        <dbReference type="ARBA" id="ARBA00023136"/>
    </source>
</evidence>
<feature type="compositionally biased region" description="Polar residues" evidence="5">
    <location>
        <begin position="190"/>
        <end position="200"/>
    </location>
</feature>
<accession>A0A9N8DN50</accession>
<feature type="transmembrane region" description="Helical" evidence="6">
    <location>
        <begin position="238"/>
        <end position="257"/>
    </location>
</feature>
<keyword evidence="3 6" id="KW-1133">Transmembrane helix</keyword>
<dbReference type="Pfam" id="PF01490">
    <property type="entry name" value="Aa_trans"/>
    <property type="match status" value="2"/>
</dbReference>
<dbReference type="OrthoDB" id="1684102at2759"/>
<dbReference type="GO" id="GO:0016020">
    <property type="term" value="C:membrane"/>
    <property type="evidence" value="ECO:0007669"/>
    <property type="project" value="UniProtKB-SubCell"/>
</dbReference>